<accession>A0AAN9LXT1</accession>
<comment type="caution">
    <text evidence="3">The sequence shown here is derived from an EMBL/GenBank/DDBJ whole genome shotgun (WGS) entry which is preliminary data.</text>
</comment>
<feature type="compositionally biased region" description="Basic and acidic residues" evidence="1">
    <location>
        <begin position="1"/>
        <end position="12"/>
    </location>
</feature>
<evidence type="ECO:0000256" key="2">
    <source>
        <dbReference type="SAM" id="Phobius"/>
    </source>
</evidence>
<organism evidence="3 4">
    <name type="scientific">Canavalia gladiata</name>
    <name type="common">Sword bean</name>
    <name type="synonym">Dolichos gladiatus</name>
    <dbReference type="NCBI Taxonomy" id="3824"/>
    <lineage>
        <taxon>Eukaryota</taxon>
        <taxon>Viridiplantae</taxon>
        <taxon>Streptophyta</taxon>
        <taxon>Embryophyta</taxon>
        <taxon>Tracheophyta</taxon>
        <taxon>Spermatophyta</taxon>
        <taxon>Magnoliopsida</taxon>
        <taxon>eudicotyledons</taxon>
        <taxon>Gunneridae</taxon>
        <taxon>Pentapetalae</taxon>
        <taxon>rosids</taxon>
        <taxon>fabids</taxon>
        <taxon>Fabales</taxon>
        <taxon>Fabaceae</taxon>
        <taxon>Papilionoideae</taxon>
        <taxon>50 kb inversion clade</taxon>
        <taxon>NPAAA clade</taxon>
        <taxon>indigoferoid/millettioid clade</taxon>
        <taxon>Phaseoleae</taxon>
        <taxon>Canavalia</taxon>
    </lineage>
</organism>
<dbReference type="Proteomes" id="UP001367508">
    <property type="component" value="Unassembled WGS sequence"/>
</dbReference>
<sequence>MIEEKEKMENKRGRNNSGSVITGARGGNGIAGLLLLGGAFAIAGFMAVTSFATHKNKPKGALPQPNPKPKLQQLSLETNQGLHSLLQQSATPTNDPEVTCDEISHTWSIIQMNPSNLVHTQTSILEKIEPVPDRNCNTETVALSNDISGYEEDRQGSQAQDMGPQDSLKCVESIEKETEDDVVLESGEEEDIISKAILKSKEEPVWPAKQNLREEAKTVTDSDTDDVIVTSEATLIEKANMWVQLKYLPLELHSRELTTWVMPRLLLLVLLLILLLINPYSSPYSQILPSNEF</sequence>
<keyword evidence="2" id="KW-0812">Transmembrane</keyword>
<evidence type="ECO:0000313" key="3">
    <source>
        <dbReference type="EMBL" id="KAK7344415.1"/>
    </source>
</evidence>
<feature type="region of interest" description="Disordered" evidence="1">
    <location>
        <begin position="1"/>
        <end position="23"/>
    </location>
</feature>
<dbReference type="EMBL" id="JAYMYQ010000003">
    <property type="protein sequence ID" value="KAK7344415.1"/>
    <property type="molecule type" value="Genomic_DNA"/>
</dbReference>
<feature type="transmembrane region" description="Helical" evidence="2">
    <location>
        <begin position="265"/>
        <end position="281"/>
    </location>
</feature>
<evidence type="ECO:0000256" key="1">
    <source>
        <dbReference type="SAM" id="MobiDB-lite"/>
    </source>
</evidence>
<keyword evidence="2" id="KW-0472">Membrane</keyword>
<name>A0AAN9LXT1_CANGL</name>
<gene>
    <name evidence="3" type="ORF">VNO77_13982</name>
</gene>
<keyword evidence="2" id="KW-1133">Transmembrane helix</keyword>
<evidence type="ECO:0000313" key="4">
    <source>
        <dbReference type="Proteomes" id="UP001367508"/>
    </source>
</evidence>
<dbReference type="AlphaFoldDB" id="A0AAN9LXT1"/>
<feature type="transmembrane region" description="Helical" evidence="2">
    <location>
        <begin position="30"/>
        <end position="52"/>
    </location>
</feature>
<protein>
    <submittedName>
        <fullName evidence="3">Uncharacterized protein</fullName>
    </submittedName>
</protein>
<proteinExistence type="predicted"/>
<keyword evidence="4" id="KW-1185">Reference proteome</keyword>
<reference evidence="3 4" key="1">
    <citation type="submission" date="2024-01" db="EMBL/GenBank/DDBJ databases">
        <title>The genomes of 5 underutilized Papilionoideae crops provide insights into root nodulation and disease resistanc.</title>
        <authorList>
            <person name="Jiang F."/>
        </authorList>
    </citation>
    <scope>NUCLEOTIDE SEQUENCE [LARGE SCALE GENOMIC DNA]</scope>
    <source>
        <strain evidence="3">LVBAO_FW01</strain>
        <tissue evidence="3">Leaves</tissue>
    </source>
</reference>